<reference evidence="2 3" key="1">
    <citation type="submission" date="2019-04" db="EMBL/GenBank/DDBJ databases">
        <authorList>
            <person name="Van Vliet M D."/>
        </authorList>
    </citation>
    <scope>NUCLEOTIDE SEQUENCE [LARGE SCALE GENOMIC DNA]</scope>
    <source>
        <strain evidence="2 3">F21</strain>
    </source>
</reference>
<name>A0A6C2UT26_9BACT</name>
<gene>
    <name evidence="2" type="ORF">SCARR_05406</name>
</gene>
<dbReference type="AlphaFoldDB" id="A0A6C2UT26"/>
<accession>A0A6C2UT26</accession>
<keyword evidence="1" id="KW-0472">Membrane</keyword>
<dbReference type="Proteomes" id="UP000346198">
    <property type="component" value="Unassembled WGS sequence"/>
</dbReference>
<sequence>MSGPFILAFGVWMLLTADFSWANVLVGVFAAALVSLLPRHRFSAWQLARLILSTLIRVPMALWESFCIVFLPHPNERISARKLHEPENRWSVFCQTFIITFTPRSLVISEDDKELRIHSLEREKRP</sequence>
<proteinExistence type="predicted"/>
<dbReference type="RefSeq" id="WP_136065518.1">
    <property type="nucleotide sequence ID" value="NZ_CAAHFH010000003.1"/>
</dbReference>
<evidence type="ECO:0000313" key="2">
    <source>
        <dbReference type="EMBL" id="VGO23299.1"/>
    </source>
</evidence>
<protein>
    <recommendedName>
        <fullName evidence="4">Na(+)/H(+) antiporter subunit E</fullName>
    </recommendedName>
</protein>
<keyword evidence="1" id="KW-0812">Transmembrane</keyword>
<evidence type="ECO:0008006" key="4">
    <source>
        <dbReference type="Google" id="ProtNLM"/>
    </source>
</evidence>
<organism evidence="2 3">
    <name type="scientific">Pontiella sulfatireligans</name>
    <dbReference type="NCBI Taxonomy" id="2750658"/>
    <lineage>
        <taxon>Bacteria</taxon>
        <taxon>Pseudomonadati</taxon>
        <taxon>Kiritimatiellota</taxon>
        <taxon>Kiritimatiellia</taxon>
        <taxon>Kiritimatiellales</taxon>
        <taxon>Pontiellaceae</taxon>
        <taxon>Pontiella</taxon>
    </lineage>
</organism>
<dbReference type="Pfam" id="PF01899">
    <property type="entry name" value="MNHE"/>
    <property type="match status" value="1"/>
</dbReference>
<dbReference type="EMBL" id="CAAHFH010000003">
    <property type="protein sequence ID" value="VGO23299.1"/>
    <property type="molecule type" value="Genomic_DNA"/>
</dbReference>
<dbReference type="GO" id="GO:0016020">
    <property type="term" value="C:membrane"/>
    <property type="evidence" value="ECO:0007669"/>
    <property type="project" value="InterPro"/>
</dbReference>
<dbReference type="GO" id="GO:0008324">
    <property type="term" value="F:monoatomic cation transmembrane transporter activity"/>
    <property type="evidence" value="ECO:0007669"/>
    <property type="project" value="InterPro"/>
</dbReference>
<dbReference type="InterPro" id="IPR002758">
    <property type="entry name" value="Cation_antiport_E"/>
</dbReference>
<keyword evidence="3" id="KW-1185">Reference proteome</keyword>
<keyword evidence="1" id="KW-1133">Transmembrane helix</keyword>
<evidence type="ECO:0000256" key="1">
    <source>
        <dbReference type="SAM" id="Phobius"/>
    </source>
</evidence>
<feature type="transmembrane region" description="Helical" evidence="1">
    <location>
        <begin position="20"/>
        <end position="38"/>
    </location>
</feature>
<evidence type="ECO:0000313" key="3">
    <source>
        <dbReference type="Proteomes" id="UP000346198"/>
    </source>
</evidence>